<reference evidence="1 2" key="1">
    <citation type="submission" date="2019-09" db="EMBL/GenBank/DDBJ databases">
        <title>Genome sequence of Hymenobacter sp. M3.</title>
        <authorList>
            <person name="Srinivasan S."/>
        </authorList>
    </citation>
    <scope>NUCLEOTIDE SEQUENCE [LARGE SCALE GENOMIC DNA]</scope>
    <source>
        <strain evidence="1 2">M3</strain>
    </source>
</reference>
<evidence type="ECO:0000313" key="2">
    <source>
        <dbReference type="Proteomes" id="UP000326380"/>
    </source>
</evidence>
<gene>
    <name evidence="1" type="ORF">F0P96_16015</name>
</gene>
<dbReference type="RefSeq" id="WP_151079934.1">
    <property type="nucleotide sequence ID" value="NZ_CP047647.1"/>
</dbReference>
<sequence>MNAVPLSASKRCPHCGQWSDHQHRPDDRCTHCHELLDPKGPQKAAEMEQAWKWEMPPVMLIDIKPTDGAVLRFFKYIIRGGQLAFASLVAFIIWVVTVLAG</sequence>
<evidence type="ECO:0000313" key="1">
    <source>
        <dbReference type="EMBL" id="KAA9327487.1"/>
    </source>
</evidence>
<proteinExistence type="predicted"/>
<keyword evidence="2" id="KW-1185">Reference proteome</keyword>
<comment type="caution">
    <text evidence="1">The sequence shown here is derived from an EMBL/GenBank/DDBJ whole genome shotgun (WGS) entry which is preliminary data.</text>
</comment>
<dbReference type="AlphaFoldDB" id="A0A7L4ZTM5"/>
<dbReference type="EMBL" id="VTWU01000006">
    <property type="protein sequence ID" value="KAA9327487.1"/>
    <property type="molecule type" value="Genomic_DNA"/>
</dbReference>
<accession>A0A7L4ZTM5</accession>
<dbReference type="Proteomes" id="UP000326380">
    <property type="component" value="Unassembled WGS sequence"/>
</dbReference>
<organism evidence="1 2">
    <name type="scientific">Hymenobacter busanensis</name>
    <dbReference type="NCBI Taxonomy" id="2607656"/>
    <lineage>
        <taxon>Bacteria</taxon>
        <taxon>Pseudomonadati</taxon>
        <taxon>Bacteroidota</taxon>
        <taxon>Cytophagia</taxon>
        <taxon>Cytophagales</taxon>
        <taxon>Hymenobacteraceae</taxon>
        <taxon>Hymenobacter</taxon>
    </lineage>
</organism>
<name>A0A7L4ZTM5_9BACT</name>
<protein>
    <submittedName>
        <fullName evidence="1">Uncharacterized protein</fullName>
    </submittedName>
</protein>